<evidence type="ECO:0000256" key="1">
    <source>
        <dbReference type="SAM" id="Phobius"/>
    </source>
</evidence>
<gene>
    <name evidence="2" type="ORF">AMECASPLE_033769</name>
</gene>
<keyword evidence="1" id="KW-0812">Transmembrane</keyword>
<dbReference type="Proteomes" id="UP001469553">
    <property type="component" value="Unassembled WGS sequence"/>
</dbReference>
<accession>A0ABV0Y6T0</accession>
<keyword evidence="1" id="KW-1133">Transmembrane helix</keyword>
<dbReference type="EMBL" id="JAHRIP010023462">
    <property type="protein sequence ID" value="MEQ2289509.1"/>
    <property type="molecule type" value="Genomic_DNA"/>
</dbReference>
<proteinExistence type="predicted"/>
<keyword evidence="3" id="KW-1185">Reference proteome</keyword>
<reference evidence="2 3" key="1">
    <citation type="submission" date="2021-06" db="EMBL/GenBank/DDBJ databases">
        <authorList>
            <person name="Palmer J.M."/>
        </authorList>
    </citation>
    <scope>NUCLEOTIDE SEQUENCE [LARGE SCALE GENOMIC DNA]</scope>
    <source>
        <strain evidence="2 3">AS_MEX2019</strain>
        <tissue evidence="2">Muscle</tissue>
    </source>
</reference>
<evidence type="ECO:0000313" key="2">
    <source>
        <dbReference type="EMBL" id="MEQ2289509.1"/>
    </source>
</evidence>
<name>A0ABV0Y6T0_9TELE</name>
<evidence type="ECO:0000313" key="3">
    <source>
        <dbReference type="Proteomes" id="UP001469553"/>
    </source>
</evidence>
<protein>
    <submittedName>
        <fullName evidence="2">Uncharacterized protein</fullName>
    </submittedName>
</protein>
<feature type="transmembrane region" description="Helical" evidence="1">
    <location>
        <begin position="74"/>
        <end position="98"/>
    </location>
</feature>
<sequence>MAFLCSGLTPLPPEIRIRAISHEPNSSCHKTQVVLRERSYNLSFWMPFVLKIMFVYNLFLITSPKLFSFINKLLVYYFTISSTENTINSLLFTLFFTFPQFKW</sequence>
<feature type="transmembrane region" description="Helical" evidence="1">
    <location>
        <begin position="44"/>
        <end position="62"/>
    </location>
</feature>
<comment type="caution">
    <text evidence="2">The sequence shown here is derived from an EMBL/GenBank/DDBJ whole genome shotgun (WGS) entry which is preliminary data.</text>
</comment>
<organism evidence="2 3">
    <name type="scientific">Ameca splendens</name>
    <dbReference type="NCBI Taxonomy" id="208324"/>
    <lineage>
        <taxon>Eukaryota</taxon>
        <taxon>Metazoa</taxon>
        <taxon>Chordata</taxon>
        <taxon>Craniata</taxon>
        <taxon>Vertebrata</taxon>
        <taxon>Euteleostomi</taxon>
        <taxon>Actinopterygii</taxon>
        <taxon>Neopterygii</taxon>
        <taxon>Teleostei</taxon>
        <taxon>Neoteleostei</taxon>
        <taxon>Acanthomorphata</taxon>
        <taxon>Ovalentaria</taxon>
        <taxon>Atherinomorphae</taxon>
        <taxon>Cyprinodontiformes</taxon>
        <taxon>Goodeidae</taxon>
        <taxon>Ameca</taxon>
    </lineage>
</organism>
<keyword evidence="1" id="KW-0472">Membrane</keyword>